<dbReference type="Gene3D" id="1.10.10.10">
    <property type="entry name" value="Winged helix-like DNA-binding domain superfamily/Winged helix DNA-binding domain"/>
    <property type="match status" value="1"/>
</dbReference>
<dbReference type="EMBL" id="EU851876">
    <property type="protein sequence ID" value="ACL11826.1"/>
    <property type="molecule type" value="Genomic_DNA"/>
</dbReference>
<dbReference type="InterPro" id="IPR036388">
    <property type="entry name" value="WH-like_DNA-bd_sf"/>
</dbReference>
<dbReference type="InterPro" id="IPR036390">
    <property type="entry name" value="WH_DNA-bd_sf"/>
</dbReference>
<name>B8R4J6_9MYCO</name>
<evidence type="ECO:0000259" key="1">
    <source>
        <dbReference type="PROSITE" id="PS50995"/>
    </source>
</evidence>
<accession>B8R4J6</accession>
<dbReference type="PRINTS" id="PR00598">
    <property type="entry name" value="HTHMARR"/>
</dbReference>
<protein>
    <submittedName>
        <fullName evidence="2">Possible regulatory protein, MarR</fullName>
    </submittedName>
</protein>
<evidence type="ECO:0000313" key="2">
    <source>
        <dbReference type="EMBL" id="ACL11826.1"/>
    </source>
</evidence>
<dbReference type="SUPFAM" id="SSF46785">
    <property type="entry name" value="Winged helix' DNA-binding domain"/>
    <property type="match status" value="1"/>
</dbReference>
<dbReference type="InterPro" id="IPR000835">
    <property type="entry name" value="HTH_MarR-typ"/>
</dbReference>
<dbReference type="PANTHER" id="PTHR33164">
    <property type="entry name" value="TRANSCRIPTIONAL REGULATOR, MARR FAMILY"/>
    <property type="match status" value="1"/>
</dbReference>
<dbReference type="GO" id="GO:0003700">
    <property type="term" value="F:DNA-binding transcription factor activity"/>
    <property type="evidence" value="ECO:0007669"/>
    <property type="project" value="InterPro"/>
</dbReference>
<dbReference type="InterPro" id="IPR039422">
    <property type="entry name" value="MarR/SlyA-like"/>
</dbReference>
<sequence length="166" mass="18603">MTESAFPRRDVTSGVGPSISRDAAIADARYYLRRAFRIIDEEARRAGLDPLECQLLVQLRGAPDGRLSVGELSRRLDVTQDLASRLVRRLDSRGLTSKQRSETDRRVIQVMATPEGLDLIDTVDTRSQLGFARIQQEFPAERRRRAIEIWAANLGVTIDADPRDGA</sequence>
<organism evidence="2">
    <name type="scientific">Mycolicibacterium brisbanense</name>
    <dbReference type="NCBI Taxonomy" id="146020"/>
    <lineage>
        <taxon>Bacteria</taxon>
        <taxon>Bacillati</taxon>
        <taxon>Actinomycetota</taxon>
        <taxon>Actinomycetes</taxon>
        <taxon>Mycobacteriales</taxon>
        <taxon>Mycobacteriaceae</taxon>
        <taxon>Mycolicibacterium</taxon>
    </lineage>
</organism>
<dbReference type="Pfam" id="PF12802">
    <property type="entry name" value="MarR_2"/>
    <property type="match status" value="1"/>
</dbReference>
<dbReference type="AlphaFoldDB" id="B8R4J6"/>
<feature type="domain" description="HTH marR-type" evidence="1">
    <location>
        <begin position="25"/>
        <end position="155"/>
    </location>
</feature>
<dbReference type="SMART" id="SM00347">
    <property type="entry name" value="HTH_MARR"/>
    <property type="match status" value="1"/>
</dbReference>
<dbReference type="PANTHER" id="PTHR33164:SF43">
    <property type="entry name" value="HTH-TYPE TRANSCRIPTIONAL REPRESSOR YETL"/>
    <property type="match status" value="1"/>
</dbReference>
<dbReference type="PROSITE" id="PS50995">
    <property type="entry name" value="HTH_MARR_2"/>
    <property type="match status" value="1"/>
</dbReference>
<proteinExistence type="predicted"/>
<reference evidence="2" key="1">
    <citation type="journal article" date="2009" name="Biochem. J.">
        <title>Characterization of the phenylurea hydrolases A and B: founding members of a novel amidohydrolase subgroup.</title>
        <authorList>
            <person name="Khurana J.L."/>
            <person name="Jackson C.J."/>
            <person name="Scott C."/>
            <person name="Pandey G."/>
            <person name="Horne I."/>
            <person name="Russell R.J."/>
            <person name="Herlt A."/>
            <person name="Easton C.J."/>
            <person name="Oakeshott J.G."/>
        </authorList>
    </citation>
    <scope>NUCLEOTIDE SEQUENCE</scope>
    <source>
        <strain evidence="2">JK1</strain>
    </source>
</reference>
<dbReference type="GO" id="GO:0006950">
    <property type="term" value="P:response to stress"/>
    <property type="evidence" value="ECO:0007669"/>
    <property type="project" value="TreeGrafter"/>
</dbReference>